<evidence type="ECO:0000313" key="3">
    <source>
        <dbReference type="EMBL" id="PRW55905.1"/>
    </source>
</evidence>
<name>A0A2P6TPE3_CHLSO</name>
<dbReference type="SUPFAM" id="SSF52058">
    <property type="entry name" value="L domain-like"/>
    <property type="match status" value="1"/>
</dbReference>
<organism evidence="3 4">
    <name type="scientific">Chlorella sorokiniana</name>
    <name type="common">Freshwater green alga</name>
    <dbReference type="NCBI Taxonomy" id="3076"/>
    <lineage>
        <taxon>Eukaryota</taxon>
        <taxon>Viridiplantae</taxon>
        <taxon>Chlorophyta</taxon>
        <taxon>core chlorophytes</taxon>
        <taxon>Trebouxiophyceae</taxon>
        <taxon>Chlorellales</taxon>
        <taxon>Chlorellaceae</taxon>
        <taxon>Chlorella clade</taxon>
        <taxon>Chlorella</taxon>
    </lineage>
</organism>
<dbReference type="InterPro" id="IPR032675">
    <property type="entry name" value="LRR_dom_sf"/>
</dbReference>
<accession>A0A2P6TPE3</accession>
<feature type="region of interest" description="Disordered" evidence="2">
    <location>
        <begin position="701"/>
        <end position="731"/>
    </location>
</feature>
<dbReference type="OrthoDB" id="547706at2759"/>
<dbReference type="AlphaFoldDB" id="A0A2P6TPE3"/>
<evidence type="ECO:0000256" key="2">
    <source>
        <dbReference type="SAM" id="MobiDB-lite"/>
    </source>
</evidence>
<evidence type="ECO:0000313" key="4">
    <source>
        <dbReference type="Proteomes" id="UP000239899"/>
    </source>
</evidence>
<dbReference type="Proteomes" id="UP000239899">
    <property type="component" value="Unassembled WGS sequence"/>
</dbReference>
<evidence type="ECO:0000256" key="1">
    <source>
        <dbReference type="ARBA" id="ARBA00004430"/>
    </source>
</evidence>
<dbReference type="Gene3D" id="3.80.10.10">
    <property type="entry name" value="Ribonuclease Inhibitor"/>
    <property type="match status" value="1"/>
</dbReference>
<sequence>MLFSQLPDDVWIAVLAKLKPVERHRALPRVSRRCWQLLCSPQLMQDLDVYIKGIGQQQMADLRSLALFLGRRAAGHLRRLYLLRRLSIEGGACVTVGSLDFLTALERLEVGIDSDWSQIAPSSRLPTSLTRLATANALGDESLPPQIGELPRLQHLHLQHPYSNAASYTPLARLSLTRLDLRGVCSMVPTCLSALTSLQALTVDGSLSEEEEDAATAAQLCIALPHLSRLTSLALDIATPSPLQHLTALPSLRSLCWWCNCAAALPPGAWLASLQSLAAPLPMLASSLPLLSGASQMQEFRVAQAPMPSAAAPLKRAGRSASFASLPDGQPQAKRQERAAAEPQLELDHAAPLLPPLASESKSAFFRRLGARLRHDLFAVAHNFEQDGLYVYKRPVRSGEGTERGALLAAAGSVFHHAVLYVKHGEQLTALEFGPANGMDITENMLSEAAAGPVLLRPAPQPDPACLPMLHVRVPVHSLQDGLVQKALAFAQAQPYHALRQNCICFADFMARVLTGGVVKGAPLVFDLLAGTVPAADLPLLQLLSLFQMTWHDVCDGGRLLRAFLQQHPCAALLPLAAAADGQAVGSILIEAAEGEANGSKAGAAAASDAAAPIGAPAAGPNPLAALLASLVPQQPAAALASLAPPAAQPQPPVQPSDSSGSDEIHFGGMEAGATSAGANLAAASASVASNLASLASNLASLASTSDSRTPRGGVRGLPARRPRSQAAARR</sequence>
<reference evidence="3 4" key="1">
    <citation type="journal article" date="2018" name="Plant J.">
        <title>Genome sequences of Chlorella sorokiniana UTEX 1602 and Micractinium conductrix SAG 241.80: implications to maltose excretion by a green alga.</title>
        <authorList>
            <person name="Arriola M.B."/>
            <person name="Velmurugan N."/>
            <person name="Zhang Y."/>
            <person name="Plunkett M.H."/>
            <person name="Hondzo H."/>
            <person name="Barney B.M."/>
        </authorList>
    </citation>
    <scope>NUCLEOTIDE SEQUENCE [LARGE SCALE GENOMIC DNA]</scope>
    <source>
        <strain evidence="4">UTEX 1602</strain>
    </source>
</reference>
<dbReference type="GO" id="GO:0005930">
    <property type="term" value="C:axoneme"/>
    <property type="evidence" value="ECO:0007669"/>
    <property type="project" value="UniProtKB-SubCell"/>
</dbReference>
<feature type="compositionally biased region" description="Basic residues" evidence="2">
    <location>
        <begin position="719"/>
        <end position="731"/>
    </location>
</feature>
<comment type="subcellular location">
    <subcellularLocation>
        <location evidence="1">Cytoplasm</location>
        <location evidence="1">Cytoskeleton</location>
        <location evidence="1">Cilium axoneme</location>
    </subcellularLocation>
</comment>
<protein>
    <submittedName>
        <fullName evidence="3">Uncharacterized protein</fullName>
    </submittedName>
</protein>
<proteinExistence type="predicted"/>
<dbReference type="EMBL" id="LHPG02000009">
    <property type="protein sequence ID" value="PRW55905.1"/>
    <property type="molecule type" value="Genomic_DNA"/>
</dbReference>
<comment type="caution">
    <text evidence="3">The sequence shown here is derived from an EMBL/GenBank/DDBJ whole genome shotgun (WGS) entry which is preliminary data.</text>
</comment>
<keyword evidence="4" id="KW-1185">Reference proteome</keyword>
<gene>
    <name evidence="3" type="ORF">C2E21_5281</name>
</gene>
<feature type="region of interest" description="Disordered" evidence="2">
    <location>
        <begin position="642"/>
        <end position="670"/>
    </location>
</feature>